<organism evidence="1">
    <name type="scientific">freshwater metagenome</name>
    <dbReference type="NCBI Taxonomy" id="449393"/>
    <lineage>
        <taxon>unclassified sequences</taxon>
        <taxon>metagenomes</taxon>
        <taxon>ecological metagenomes</taxon>
    </lineage>
</organism>
<reference evidence="1" key="1">
    <citation type="submission" date="2020-05" db="EMBL/GenBank/DDBJ databases">
        <authorList>
            <person name="Chiriac C."/>
            <person name="Salcher M."/>
            <person name="Ghai R."/>
            <person name="Kavagutti S V."/>
        </authorList>
    </citation>
    <scope>NUCLEOTIDE SEQUENCE</scope>
</reference>
<dbReference type="SUPFAM" id="SSF54909">
    <property type="entry name" value="Dimeric alpha+beta barrel"/>
    <property type="match status" value="1"/>
</dbReference>
<dbReference type="PANTHER" id="PTHR34389:SF2">
    <property type="entry name" value="L-RHAMNOSE MUTAROTASE"/>
    <property type="match status" value="1"/>
</dbReference>
<dbReference type="InterPro" id="IPR011008">
    <property type="entry name" value="Dimeric_a/b-barrel"/>
</dbReference>
<dbReference type="EMBL" id="CAEZSY010000007">
    <property type="protein sequence ID" value="CAB4548110.1"/>
    <property type="molecule type" value="Genomic_DNA"/>
</dbReference>
<dbReference type="InterPro" id="IPR008000">
    <property type="entry name" value="Rham/fucose_mutarotase"/>
</dbReference>
<accession>A0A6J6C9R7</accession>
<proteinExistence type="predicted"/>
<dbReference type="GO" id="GO:0016857">
    <property type="term" value="F:racemase and epimerase activity, acting on carbohydrates and derivatives"/>
    <property type="evidence" value="ECO:0007669"/>
    <property type="project" value="InterPro"/>
</dbReference>
<sequence>MKRIGSVIQVSPESITEYEKIHADVWPGVLATLKKSNVSNYSIYRYENMLFSYMEYSGNDFEKDMAAIAADPTTQDWWKVTAPMQVPVAEVKDGEWWHAIPEVFHLD</sequence>
<dbReference type="PANTHER" id="PTHR34389">
    <property type="entry name" value="L-RHAMNOSE MUTAROTASE"/>
    <property type="match status" value="1"/>
</dbReference>
<name>A0A6J6C9R7_9ZZZZ</name>
<gene>
    <name evidence="1" type="ORF">UFOPK1509_00121</name>
</gene>
<dbReference type="Gene3D" id="3.30.70.100">
    <property type="match status" value="1"/>
</dbReference>
<dbReference type="Pfam" id="PF05336">
    <property type="entry name" value="rhaM"/>
    <property type="match status" value="1"/>
</dbReference>
<protein>
    <submittedName>
        <fullName evidence="1">Unannotated protein</fullName>
    </submittedName>
</protein>
<dbReference type="AlphaFoldDB" id="A0A6J6C9R7"/>
<evidence type="ECO:0000313" key="1">
    <source>
        <dbReference type="EMBL" id="CAB4548110.1"/>
    </source>
</evidence>